<accession>A0A7J7SXY9</accession>
<sequence>MRKSLFLVSGWPSGLRRCVQVAVSSGGVGSNPTPDKVCFCSFTTSRIEFMEKKPIATFVFCISTFCKGCEYELGLFFFVLLVGDWSQIRKQLRSTPMKTIFFPLHSNFSGPIYPMLYSTRMHQLFLPRAKQADLPTTPPTTWQRPQARSLHLLSVACVSERSGSAVQLC</sequence>
<evidence type="ECO:0000313" key="1">
    <source>
        <dbReference type="EMBL" id="KAF6293095.1"/>
    </source>
</evidence>
<gene>
    <name evidence="1" type="ORF">mRhiFer1_009011</name>
</gene>
<name>A0A7J7SXY9_RHIFE</name>
<evidence type="ECO:0000313" key="2">
    <source>
        <dbReference type="Proteomes" id="UP000585614"/>
    </source>
</evidence>
<protein>
    <submittedName>
        <fullName evidence="1">Uncharacterized protein</fullName>
    </submittedName>
</protein>
<dbReference type="Proteomes" id="UP000585614">
    <property type="component" value="Unassembled WGS sequence"/>
</dbReference>
<comment type="caution">
    <text evidence="1">The sequence shown here is derived from an EMBL/GenBank/DDBJ whole genome shotgun (WGS) entry which is preliminary data.</text>
</comment>
<dbReference type="AlphaFoldDB" id="A0A7J7SXY9"/>
<organism evidence="1 2">
    <name type="scientific">Rhinolophus ferrumequinum</name>
    <name type="common">Greater horseshoe bat</name>
    <dbReference type="NCBI Taxonomy" id="59479"/>
    <lineage>
        <taxon>Eukaryota</taxon>
        <taxon>Metazoa</taxon>
        <taxon>Chordata</taxon>
        <taxon>Craniata</taxon>
        <taxon>Vertebrata</taxon>
        <taxon>Euteleostomi</taxon>
        <taxon>Mammalia</taxon>
        <taxon>Eutheria</taxon>
        <taxon>Laurasiatheria</taxon>
        <taxon>Chiroptera</taxon>
        <taxon>Yinpterochiroptera</taxon>
        <taxon>Rhinolophoidea</taxon>
        <taxon>Rhinolophidae</taxon>
        <taxon>Rhinolophinae</taxon>
        <taxon>Rhinolophus</taxon>
    </lineage>
</organism>
<dbReference type="EMBL" id="JACAGC010000021">
    <property type="protein sequence ID" value="KAF6293095.1"/>
    <property type="molecule type" value="Genomic_DNA"/>
</dbReference>
<proteinExistence type="predicted"/>
<reference evidence="1 2" key="1">
    <citation type="journal article" date="2020" name="Nature">
        <title>Six reference-quality genomes reveal evolution of bat adaptations.</title>
        <authorList>
            <person name="Jebb D."/>
            <person name="Huang Z."/>
            <person name="Pippel M."/>
            <person name="Hughes G.M."/>
            <person name="Lavrichenko K."/>
            <person name="Devanna P."/>
            <person name="Winkler S."/>
            <person name="Jermiin L.S."/>
            <person name="Skirmuntt E.C."/>
            <person name="Katzourakis A."/>
            <person name="Burkitt-Gray L."/>
            <person name="Ray D.A."/>
            <person name="Sullivan K.A.M."/>
            <person name="Roscito J.G."/>
            <person name="Kirilenko B.M."/>
            <person name="Davalos L.M."/>
            <person name="Corthals A.P."/>
            <person name="Power M.L."/>
            <person name="Jones G."/>
            <person name="Ransome R.D."/>
            <person name="Dechmann D.K.N."/>
            <person name="Locatelli A.G."/>
            <person name="Puechmaille S.J."/>
            <person name="Fedrigo O."/>
            <person name="Jarvis E.D."/>
            <person name="Hiller M."/>
            <person name="Vernes S.C."/>
            <person name="Myers E.W."/>
            <person name="Teeling E.C."/>
        </authorList>
    </citation>
    <scope>NUCLEOTIDE SEQUENCE [LARGE SCALE GENOMIC DNA]</scope>
    <source>
        <strain evidence="1">MRhiFer1</strain>
        <tissue evidence="1">Lung</tissue>
    </source>
</reference>